<dbReference type="AlphaFoldDB" id="A0A5A7TC31"/>
<dbReference type="CDD" id="cd00303">
    <property type="entry name" value="retropepsin_like"/>
    <property type="match status" value="1"/>
</dbReference>
<dbReference type="EMBL" id="SSTE01018638">
    <property type="protein sequence ID" value="KAA0038839.1"/>
    <property type="molecule type" value="Genomic_DNA"/>
</dbReference>
<comment type="caution">
    <text evidence="1">The sequence shown here is derived from an EMBL/GenBank/DDBJ whole genome shotgun (WGS) entry which is preliminary data.</text>
</comment>
<name>A0A5A7TC31_CUCMM</name>
<reference evidence="1 2" key="1">
    <citation type="submission" date="2019-08" db="EMBL/GenBank/DDBJ databases">
        <title>Draft genome sequences of two oriental melons (Cucumis melo L. var makuwa).</title>
        <authorList>
            <person name="Kwon S.-Y."/>
        </authorList>
    </citation>
    <scope>NUCLEOTIDE SEQUENCE [LARGE SCALE GENOMIC DNA]</scope>
    <source>
        <strain evidence="2">cv. SW 3</strain>
        <tissue evidence="1">Leaf</tissue>
    </source>
</reference>
<dbReference type="PANTHER" id="PTHR32108:SF9">
    <property type="entry name" value="REVERSE TRANSCRIPTASE RNASE H-LIKE DOMAIN-CONTAINING PROTEIN"/>
    <property type="match status" value="1"/>
</dbReference>
<protein>
    <submittedName>
        <fullName evidence="1">Gag-pro-like protein</fullName>
    </submittedName>
</protein>
<evidence type="ECO:0000313" key="1">
    <source>
        <dbReference type="EMBL" id="KAA0038839.1"/>
    </source>
</evidence>
<dbReference type="Proteomes" id="UP000321393">
    <property type="component" value="Unassembled WGS sequence"/>
</dbReference>
<dbReference type="Gene3D" id="2.40.70.10">
    <property type="entry name" value="Acid Proteases"/>
    <property type="match status" value="1"/>
</dbReference>
<evidence type="ECO:0000313" key="2">
    <source>
        <dbReference type="Proteomes" id="UP000321393"/>
    </source>
</evidence>
<sequence>MTVEIPGPFAYKDNHAVPWKYECQFITDNVVSATVGGITRSGRCYTPDNLKDVTKEDEVRRRKGKAIEMAGEDDLNDLSKVFTEKNTLVEKETDHELVSKEEACEFLKLIKQSEYKVIEQLHRTPARISMLSLFMYSEPHRKVLLDILNRAHVGHDVSVNALSEIVENITATNCISFTDEEIPPEGIGHTKALHISVKCKDHHVARVLVDNGSSLNIMSRSTLMKLPIDPSYLRPSTMVVRAFDGARRELFTGATLDSLSRGSPIFTTPKVEI</sequence>
<dbReference type="OrthoDB" id="1724165at2759"/>
<gene>
    <name evidence="1" type="ORF">E6C27_scaffold17928G00010</name>
</gene>
<organism evidence="1 2">
    <name type="scientific">Cucumis melo var. makuwa</name>
    <name type="common">Oriental melon</name>
    <dbReference type="NCBI Taxonomy" id="1194695"/>
    <lineage>
        <taxon>Eukaryota</taxon>
        <taxon>Viridiplantae</taxon>
        <taxon>Streptophyta</taxon>
        <taxon>Embryophyta</taxon>
        <taxon>Tracheophyta</taxon>
        <taxon>Spermatophyta</taxon>
        <taxon>Magnoliopsida</taxon>
        <taxon>eudicotyledons</taxon>
        <taxon>Gunneridae</taxon>
        <taxon>Pentapetalae</taxon>
        <taxon>rosids</taxon>
        <taxon>fabids</taxon>
        <taxon>Cucurbitales</taxon>
        <taxon>Cucurbitaceae</taxon>
        <taxon>Benincaseae</taxon>
        <taxon>Cucumis</taxon>
    </lineage>
</organism>
<accession>A0A5A7TC31</accession>
<dbReference type="PANTHER" id="PTHR32108">
    <property type="entry name" value="DNA-DIRECTED RNA POLYMERASE SUBUNIT ALPHA"/>
    <property type="match status" value="1"/>
</dbReference>
<dbReference type="InterPro" id="IPR021109">
    <property type="entry name" value="Peptidase_aspartic_dom_sf"/>
</dbReference>
<proteinExistence type="predicted"/>